<dbReference type="GO" id="GO:0006570">
    <property type="term" value="P:tyrosine metabolic process"/>
    <property type="evidence" value="ECO:0007669"/>
    <property type="project" value="TreeGrafter"/>
</dbReference>
<dbReference type="InterPro" id="IPR019734">
    <property type="entry name" value="TPR_rpt"/>
</dbReference>
<dbReference type="PANTHER" id="PTHR21405">
    <property type="entry name" value="CDNA SEQUENCE BC021608"/>
    <property type="match status" value="1"/>
</dbReference>
<dbReference type="Gene3D" id="1.25.40.10">
    <property type="entry name" value="Tetratricopeptide repeat domain"/>
    <property type="match status" value="1"/>
</dbReference>
<dbReference type="InterPro" id="IPR011990">
    <property type="entry name" value="TPR-like_helical_dom_sf"/>
</dbReference>
<dbReference type="EMBL" id="CAJNYV010001392">
    <property type="protein sequence ID" value="CAF3418545.1"/>
    <property type="molecule type" value="Genomic_DNA"/>
</dbReference>
<dbReference type="AlphaFoldDB" id="A0A818BJ99"/>
<dbReference type="InterPro" id="IPR038906">
    <property type="entry name" value="TTC36"/>
</dbReference>
<reference evidence="2" key="1">
    <citation type="submission" date="2021-02" db="EMBL/GenBank/DDBJ databases">
        <authorList>
            <person name="Nowell W R."/>
        </authorList>
    </citation>
    <scope>NUCLEOTIDE SEQUENCE</scope>
</reference>
<organism evidence="2 4">
    <name type="scientific">Rotaria socialis</name>
    <dbReference type="NCBI Taxonomy" id="392032"/>
    <lineage>
        <taxon>Eukaryota</taxon>
        <taxon>Metazoa</taxon>
        <taxon>Spiralia</taxon>
        <taxon>Gnathifera</taxon>
        <taxon>Rotifera</taxon>
        <taxon>Eurotatoria</taxon>
        <taxon>Bdelloidea</taxon>
        <taxon>Philodinida</taxon>
        <taxon>Philodinidae</taxon>
        <taxon>Rotaria</taxon>
    </lineage>
</organism>
<evidence type="ECO:0000313" key="3">
    <source>
        <dbReference type="EMBL" id="CAF4804865.1"/>
    </source>
</evidence>
<evidence type="ECO:0000256" key="1">
    <source>
        <dbReference type="ARBA" id="ARBA00006995"/>
    </source>
</evidence>
<dbReference type="PANTHER" id="PTHR21405:SF0">
    <property type="entry name" value="TETRATRICOPEPTIDE REPEAT PROTEIN 36"/>
    <property type="match status" value="1"/>
</dbReference>
<name>A0A818BJ99_9BILA</name>
<dbReference type="Proteomes" id="UP000663865">
    <property type="component" value="Unassembled WGS sequence"/>
</dbReference>
<protein>
    <recommendedName>
        <fullName evidence="5">Tetratricopeptide repeat protein 36</fullName>
    </recommendedName>
</protein>
<evidence type="ECO:0000313" key="2">
    <source>
        <dbReference type="EMBL" id="CAF3418545.1"/>
    </source>
</evidence>
<dbReference type="SMART" id="SM00028">
    <property type="entry name" value="TPR"/>
    <property type="match status" value="3"/>
</dbReference>
<dbReference type="EMBL" id="CAJOBS010002289">
    <property type="protein sequence ID" value="CAF4804865.1"/>
    <property type="molecule type" value="Genomic_DNA"/>
</dbReference>
<sequence>MIPVTDHDKFVINAIFNPNYPLDFDGVSQADTSVSSQFEKQVIELKQLEAEGVRLAEHNYLTEAIECFTRAIEINSQQPSPYNNRAQTFQLQNRTKEANVDLNTAIELASSDNSHQKVLCLALTQRGILNRFLGKNEASLEDFQRAAELGSPFAKQQVLLTNPYAAACNEMLAKIFKQASGAQKHISFKFSPS</sequence>
<dbReference type="SUPFAM" id="SSF48452">
    <property type="entry name" value="TPR-like"/>
    <property type="match status" value="1"/>
</dbReference>
<gene>
    <name evidence="2" type="ORF">KIK155_LOCUS9713</name>
    <name evidence="3" type="ORF">TOA249_LOCUS23600</name>
</gene>
<evidence type="ECO:0000313" key="4">
    <source>
        <dbReference type="Proteomes" id="UP000663865"/>
    </source>
</evidence>
<evidence type="ECO:0008006" key="5">
    <source>
        <dbReference type="Google" id="ProtNLM"/>
    </source>
</evidence>
<proteinExistence type="inferred from homology"/>
<dbReference type="Proteomes" id="UP000663838">
    <property type="component" value="Unassembled WGS sequence"/>
</dbReference>
<accession>A0A818BJ99</accession>
<comment type="caution">
    <text evidence="2">The sequence shown here is derived from an EMBL/GenBank/DDBJ whole genome shotgun (WGS) entry which is preliminary data.</text>
</comment>
<comment type="similarity">
    <text evidence="1">Belongs to the TTC36 family.</text>
</comment>